<sequence length="850" mass="97825">MACLEMEYDINLDQDILEADVVIQEPDLSGDIQASPKRDEMENNKNLGEDISEADVMVFDESLQEAQLTVDVQEHLKDDVDTNESSGKENDLVFLEKLGSEPYIGLQFGSEDEAYEFYNAYAMEKGFSIRKSRVERSKVDKSVLSRKYVCAHEGFRWTKDKRYKGKAIRSRRETRVDCRAAMSIKRKSGGWIVYKVHHEHNHELVNPVEAYKLRSHRKLMGSMRSTPVRCEGGQSESKNEFKDATGRADDVGINNQDCKSYVKKERKNNIGVDWDCILEYFRGMQLVDCGFFYAADFGTNQSIRNLFWVDSRAREAYKQFGDVVAFDTSYQTDKYRFPLACFTGVNHHRQSTVFGCGLLADETVDSYVWLFETWLKAMSDQRPTSMISYQHKAMKMAIEKVFPGVRQRFCMWHVAKNELESLGYVFKMHKEFEAEYRKCIYTSRKPEEFESGWEALIMKYGLKENYWLKLMYDQRHLWVPLYLRDTFFAGMTTIKRSDGLNSYFDGFLHEGTPLSAFIPQYDQALKQLREKEADEDFVTMHAKTVLTSKNPIEEQAARVFTRNMFSVFRHEFLESSCCIANKTDEEGPVSKYIVGKYNEKDENMHLVMFNAADNGISCSCQMFEFEGMLCRHVLKVFQMVNIFEIPPRYILKRWTMSARYVESCIDEVLGCSREILKETATKFVEFGSTCTERTNVAISILQVGMEKLSDINLPRIAILPEDLGCGSSIFQGENINEHKESNVPDLSHTKARSRLVSSREKSGFEQSPKKKRICRTCGETKHHMHTCSKGAVDQSHPTTLLQGPVDQSHPATMLRGPVVLPPPFTMLPGPVVLPHPFAMLPRTVDRSQIL</sequence>
<dbReference type="Pfam" id="PF03101">
    <property type="entry name" value="FAR1"/>
    <property type="match status" value="1"/>
</dbReference>
<evidence type="ECO:0000256" key="3">
    <source>
        <dbReference type="ARBA" id="ARBA00022771"/>
    </source>
</evidence>
<comment type="subcellular location">
    <subcellularLocation>
        <location evidence="6">Nucleus</location>
    </subcellularLocation>
</comment>
<evidence type="ECO:0000256" key="1">
    <source>
        <dbReference type="ARBA" id="ARBA00005889"/>
    </source>
</evidence>
<comment type="function">
    <text evidence="6">Putative transcription activator involved in regulating light control of development.</text>
</comment>
<keyword evidence="2 6" id="KW-0479">Metal-binding</keyword>
<dbReference type="EMBL" id="JAMYWD010000012">
    <property type="protein sequence ID" value="KAJ4950440.1"/>
    <property type="molecule type" value="Genomic_DNA"/>
</dbReference>
<comment type="caution">
    <text evidence="9">The sequence shown here is derived from an EMBL/GenBank/DDBJ whole genome shotgun (WGS) entry which is preliminary data.</text>
</comment>
<name>A0A9Q0GQ60_9MAGN</name>
<dbReference type="PANTHER" id="PTHR31669:SF149">
    <property type="entry name" value="PROTEIN FAR1-RELATED SEQUENCE 12-RELATED"/>
    <property type="match status" value="1"/>
</dbReference>
<dbReference type="InterPro" id="IPR018289">
    <property type="entry name" value="MULE_transposase_dom"/>
</dbReference>
<dbReference type="Pfam" id="PF04434">
    <property type="entry name" value="SWIM"/>
    <property type="match status" value="1"/>
</dbReference>
<evidence type="ECO:0000313" key="10">
    <source>
        <dbReference type="Proteomes" id="UP001141806"/>
    </source>
</evidence>
<feature type="region of interest" description="Disordered" evidence="7">
    <location>
        <begin position="737"/>
        <end position="767"/>
    </location>
</feature>
<dbReference type="PANTHER" id="PTHR31669">
    <property type="entry name" value="PROTEIN FAR1-RELATED SEQUENCE 10-RELATED"/>
    <property type="match status" value="1"/>
</dbReference>
<dbReference type="InterPro" id="IPR007527">
    <property type="entry name" value="Znf_SWIM"/>
</dbReference>
<feature type="domain" description="SWIM-type" evidence="8">
    <location>
        <begin position="605"/>
        <end position="641"/>
    </location>
</feature>
<proteinExistence type="inferred from homology"/>
<keyword evidence="4 6" id="KW-0862">Zinc</keyword>
<evidence type="ECO:0000256" key="6">
    <source>
        <dbReference type="RuleBase" id="RU367018"/>
    </source>
</evidence>
<dbReference type="Pfam" id="PF10551">
    <property type="entry name" value="MULE"/>
    <property type="match status" value="1"/>
</dbReference>
<comment type="similarity">
    <text evidence="1 6">Belongs to the FHY3/FAR1 family.</text>
</comment>
<dbReference type="InterPro" id="IPR004330">
    <property type="entry name" value="FAR1_DNA_bnd_dom"/>
</dbReference>
<dbReference type="OrthoDB" id="1841386at2759"/>
<evidence type="ECO:0000256" key="4">
    <source>
        <dbReference type="ARBA" id="ARBA00022833"/>
    </source>
</evidence>
<feature type="region of interest" description="Disordered" evidence="7">
    <location>
        <begin position="224"/>
        <end position="243"/>
    </location>
</feature>
<evidence type="ECO:0000256" key="5">
    <source>
        <dbReference type="PROSITE-ProRule" id="PRU00325"/>
    </source>
</evidence>
<keyword evidence="6" id="KW-0539">Nucleus</keyword>
<gene>
    <name evidence="9" type="ORF">NE237_027272</name>
</gene>
<protein>
    <recommendedName>
        <fullName evidence="6">Protein FAR1-RELATED SEQUENCE</fullName>
    </recommendedName>
</protein>
<dbReference type="PROSITE" id="PS50966">
    <property type="entry name" value="ZF_SWIM"/>
    <property type="match status" value="1"/>
</dbReference>
<dbReference type="GO" id="GO:0006355">
    <property type="term" value="P:regulation of DNA-templated transcription"/>
    <property type="evidence" value="ECO:0007669"/>
    <property type="project" value="UniProtKB-UniRule"/>
</dbReference>
<keyword evidence="10" id="KW-1185">Reference proteome</keyword>
<organism evidence="9 10">
    <name type="scientific">Protea cynaroides</name>
    <dbReference type="NCBI Taxonomy" id="273540"/>
    <lineage>
        <taxon>Eukaryota</taxon>
        <taxon>Viridiplantae</taxon>
        <taxon>Streptophyta</taxon>
        <taxon>Embryophyta</taxon>
        <taxon>Tracheophyta</taxon>
        <taxon>Spermatophyta</taxon>
        <taxon>Magnoliopsida</taxon>
        <taxon>Proteales</taxon>
        <taxon>Proteaceae</taxon>
        <taxon>Protea</taxon>
    </lineage>
</organism>
<accession>A0A9Q0GQ60</accession>
<evidence type="ECO:0000313" key="9">
    <source>
        <dbReference type="EMBL" id="KAJ4950440.1"/>
    </source>
</evidence>
<dbReference type="InterPro" id="IPR031052">
    <property type="entry name" value="FHY3/FAR1"/>
</dbReference>
<dbReference type="GO" id="GO:0005634">
    <property type="term" value="C:nucleus"/>
    <property type="evidence" value="ECO:0007669"/>
    <property type="project" value="UniProtKB-SubCell"/>
</dbReference>
<dbReference type="GO" id="GO:0008270">
    <property type="term" value="F:zinc ion binding"/>
    <property type="evidence" value="ECO:0007669"/>
    <property type="project" value="UniProtKB-UniRule"/>
</dbReference>
<reference evidence="9" key="1">
    <citation type="journal article" date="2023" name="Plant J.">
        <title>The genome of the king protea, Protea cynaroides.</title>
        <authorList>
            <person name="Chang J."/>
            <person name="Duong T.A."/>
            <person name="Schoeman C."/>
            <person name="Ma X."/>
            <person name="Roodt D."/>
            <person name="Barker N."/>
            <person name="Li Z."/>
            <person name="Van de Peer Y."/>
            <person name="Mizrachi E."/>
        </authorList>
    </citation>
    <scope>NUCLEOTIDE SEQUENCE</scope>
    <source>
        <tissue evidence="9">Young leaves</tissue>
    </source>
</reference>
<dbReference type="SMART" id="SM00575">
    <property type="entry name" value="ZnF_PMZ"/>
    <property type="match status" value="1"/>
</dbReference>
<evidence type="ECO:0000256" key="7">
    <source>
        <dbReference type="SAM" id="MobiDB-lite"/>
    </source>
</evidence>
<dbReference type="Proteomes" id="UP001141806">
    <property type="component" value="Unassembled WGS sequence"/>
</dbReference>
<evidence type="ECO:0000256" key="2">
    <source>
        <dbReference type="ARBA" id="ARBA00022723"/>
    </source>
</evidence>
<evidence type="ECO:0000259" key="8">
    <source>
        <dbReference type="PROSITE" id="PS50966"/>
    </source>
</evidence>
<dbReference type="AlphaFoldDB" id="A0A9Q0GQ60"/>
<dbReference type="InterPro" id="IPR006564">
    <property type="entry name" value="Znf_PMZ"/>
</dbReference>
<keyword evidence="3 5" id="KW-0863">Zinc-finger</keyword>